<evidence type="ECO:0008006" key="3">
    <source>
        <dbReference type="Google" id="ProtNLM"/>
    </source>
</evidence>
<comment type="caution">
    <text evidence="1">The sequence shown here is derived from an EMBL/GenBank/DDBJ whole genome shotgun (WGS) entry which is preliminary data.</text>
</comment>
<sequence length="91" mass="10618">MNLPPRLRTHVPLRPLWLCRNCGTPWPCAVARLSLKCEYWDRRADLPVLMAEVMHEAVTELIRINPVELDPTDVFIRFIGWTQRIPDRPSG</sequence>
<keyword evidence="2" id="KW-1185">Reference proteome</keyword>
<dbReference type="Proteomes" id="UP001595868">
    <property type="component" value="Unassembled WGS sequence"/>
</dbReference>
<reference evidence="2" key="1">
    <citation type="journal article" date="2019" name="Int. J. Syst. Evol. Microbiol.">
        <title>The Global Catalogue of Microorganisms (GCM) 10K type strain sequencing project: providing services to taxonomists for standard genome sequencing and annotation.</title>
        <authorList>
            <consortium name="The Broad Institute Genomics Platform"/>
            <consortium name="The Broad Institute Genome Sequencing Center for Infectious Disease"/>
            <person name="Wu L."/>
            <person name="Ma J."/>
        </authorList>
    </citation>
    <scope>NUCLEOTIDE SEQUENCE [LARGE SCALE GENOMIC DNA]</scope>
    <source>
        <strain evidence="2">2902at01</strain>
    </source>
</reference>
<name>A0ABV8KUN2_9ACTN</name>
<protein>
    <recommendedName>
        <fullName evidence="3">Flavin reductase</fullName>
    </recommendedName>
</protein>
<accession>A0ABV8KUN2</accession>
<evidence type="ECO:0000313" key="1">
    <source>
        <dbReference type="EMBL" id="MFC4109709.1"/>
    </source>
</evidence>
<gene>
    <name evidence="1" type="ORF">ACFOX0_27720</name>
</gene>
<dbReference type="EMBL" id="JBHSBN010000027">
    <property type="protein sequence ID" value="MFC4109709.1"/>
    <property type="molecule type" value="Genomic_DNA"/>
</dbReference>
<organism evidence="1 2">
    <name type="scientific">Micromonospora zhanjiangensis</name>
    <dbReference type="NCBI Taxonomy" id="1522057"/>
    <lineage>
        <taxon>Bacteria</taxon>
        <taxon>Bacillati</taxon>
        <taxon>Actinomycetota</taxon>
        <taxon>Actinomycetes</taxon>
        <taxon>Micromonosporales</taxon>
        <taxon>Micromonosporaceae</taxon>
        <taxon>Micromonospora</taxon>
    </lineage>
</organism>
<proteinExistence type="predicted"/>
<evidence type="ECO:0000313" key="2">
    <source>
        <dbReference type="Proteomes" id="UP001595868"/>
    </source>
</evidence>
<dbReference type="RefSeq" id="WP_377551438.1">
    <property type="nucleotide sequence ID" value="NZ_JBHSBN010000027.1"/>
</dbReference>